<dbReference type="AlphaFoldDB" id="G3Y4R0"/>
<proteinExistence type="predicted"/>
<organism evidence="1 2">
    <name type="scientific">Aspergillus niger (strain ATCC 1015 / CBS 113.46 / FGSC A1144 / LSHB Ac4 / NCTC 3858a / NRRL 328 / USDA 3528.7)</name>
    <dbReference type="NCBI Taxonomy" id="380704"/>
    <lineage>
        <taxon>Eukaryota</taxon>
        <taxon>Fungi</taxon>
        <taxon>Dikarya</taxon>
        <taxon>Ascomycota</taxon>
        <taxon>Pezizomycotina</taxon>
        <taxon>Eurotiomycetes</taxon>
        <taxon>Eurotiomycetidae</taxon>
        <taxon>Eurotiales</taxon>
        <taxon>Aspergillaceae</taxon>
        <taxon>Aspergillus</taxon>
        <taxon>Aspergillus subgen. Circumdati</taxon>
    </lineage>
</organism>
<dbReference type="HOGENOM" id="CLU_1209570_0_0_1"/>
<protein>
    <submittedName>
        <fullName evidence="1">Uncharacterized protein</fullName>
    </submittedName>
</protein>
<accession>G3Y4R0</accession>
<sequence>MTRPYRQTSGPNQMAVVSSRSSMTDWSTVGSVCLGSEIWGFPPSTVFSPPFPVGRPIPDDDDDYDSYGHLNICWLPLFYLLLDTMPTPTSEGKKKATFSDHIIMQAATGPVQGVIPTKHAPYGAANGGDAGREPDQACLAHYAAPKGTRARSSIGTDPRRKASLLKPWTGGARTAQQRSAACMIHPPLFEPLPDPVVECRPRQSGQPYAVGLAQKDHAVQLGQAAPFFT</sequence>
<evidence type="ECO:0000313" key="2">
    <source>
        <dbReference type="Proteomes" id="UP000009038"/>
    </source>
</evidence>
<dbReference type="VEuPathDB" id="FungiDB:ASPNIDRAFT2_45204"/>
<dbReference type="EMBL" id="ACJE01000012">
    <property type="protein sequence ID" value="EHA22437.1"/>
    <property type="molecule type" value="Genomic_DNA"/>
</dbReference>
<comment type="caution">
    <text evidence="1">The sequence shown here is derived from an EMBL/GenBank/DDBJ whole genome shotgun (WGS) entry which is preliminary data.</text>
</comment>
<name>G3Y4R0_ASPNA</name>
<dbReference type="Proteomes" id="UP000009038">
    <property type="component" value="Unassembled WGS sequence"/>
</dbReference>
<reference evidence="1 2" key="1">
    <citation type="journal article" date="2011" name="Genome Res.">
        <title>Comparative genomics of citric-acid-producing Aspergillus niger ATCC 1015 versus enzyme-producing CBS 513.88.</title>
        <authorList>
            <person name="Andersen M.R."/>
            <person name="Salazar M.P."/>
            <person name="Schaap P.J."/>
            <person name="van de Vondervoort P.J."/>
            <person name="Culley D."/>
            <person name="Thykaer J."/>
            <person name="Frisvad J.C."/>
            <person name="Nielsen K.F."/>
            <person name="Albang R."/>
            <person name="Albermann K."/>
            <person name="Berka R.M."/>
            <person name="Braus G.H."/>
            <person name="Braus-Stromeyer S.A."/>
            <person name="Corrochano L.M."/>
            <person name="Dai Z."/>
            <person name="van Dijck P.W."/>
            <person name="Hofmann G."/>
            <person name="Lasure L.L."/>
            <person name="Magnuson J.K."/>
            <person name="Menke H."/>
            <person name="Meijer M."/>
            <person name="Meijer S.L."/>
            <person name="Nielsen J.B."/>
            <person name="Nielsen M.L."/>
            <person name="van Ooyen A.J."/>
            <person name="Pel H.J."/>
            <person name="Poulsen L."/>
            <person name="Samson R.A."/>
            <person name="Stam H."/>
            <person name="Tsang A."/>
            <person name="van den Brink J.M."/>
            <person name="Atkins A."/>
            <person name="Aerts A."/>
            <person name="Shapiro H."/>
            <person name="Pangilinan J."/>
            <person name="Salamov A."/>
            <person name="Lou Y."/>
            <person name="Lindquist E."/>
            <person name="Lucas S."/>
            <person name="Grimwood J."/>
            <person name="Grigoriev I.V."/>
            <person name="Kubicek C.P."/>
            <person name="Martinez D."/>
            <person name="van Peij N.N."/>
            <person name="Roubos J.A."/>
            <person name="Nielsen J."/>
            <person name="Baker S.E."/>
        </authorList>
    </citation>
    <scope>NUCLEOTIDE SEQUENCE [LARGE SCALE GENOMIC DNA]</scope>
    <source>
        <strain evidence="2">ATCC 1015 / CBS 113.46 / FGSC A1144 / LSHB Ac4 / NCTC 3858a / NRRL 328 / USDA 3528.7</strain>
    </source>
</reference>
<evidence type="ECO:0000313" key="1">
    <source>
        <dbReference type="EMBL" id="EHA22437.1"/>
    </source>
</evidence>
<gene>
    <name evidence="1" type="ORF">ASPNIDRAFT_45204</name>
</gene>